<dbReference type="SUPFAM" id="SSF55315">
    <property type="entry name" value="L30e-like"/>
    <property type="match status" value="1"/>
</dbReference>
<evidence type="ECO:0000256" key="1">
    <source>
        <dbReference type="ARBA" id="ARBA00007228"/>
    </source>
</evidence>
<evidence type="ECO:0000256" key="2">
    <source>
        <dbReference type="ARBA" id="ARBA00022603"/>
    </source>
</evidence>
<gene>
    <name evidence="5" type="ORF">SH1V18_46220</name>
</gene>
<evidence type="ECO:0000256" key="3">
    <source>
        <dbReference type="ARBA" id="ARBA00022679"/>
    </source>
</evidence>
<dbReference type="InterPro" id="IPR029028">
    <property type="entry name" value="Alpha/beta_knot_MTases"/>
</dbReference>
<evidence type="ECO:0000259" key="4">
    <source>
        <dbReference type="SMART" id="SM00967"/>
    </source>
</evidence>
<protein>
    <submittedName>
        <fullName evidence="5">23S rRNA (Guanosine(2251)-2'-O)-methyltransferase RlmB</fullName>
    </submittedName>
</protein>
<name>A0A9W5YEQ0_9FIRM</name>
<dbReference type="GO" id="GO:0006396">
    <property type="term" value="P:RNA processing"/>
    <property type="evidence" value="ECO:0007669"/>
    <property type="project" value="InterPro"/>
</dbReference>
<dbReference type="Pfam" id="PF08032">
    <property type="entry name" value="SpoU_sub_bind"/>
    <property type="match status" value="1"/>
</dbReference>
<accession>A0A9W5YEQ0</accession>
<dbReference type="GO" id="GO:0005829">
    <property type="term" value="C:cytosol"/>
    <property type="evidence" value="ECO:0007669"/>
    <property type="project" value="TreeGrafter"/>
</dbReference>
<dbReference type="RefSeq" id="WP_281819564.1">
    <property type="nucleotide sequence ID" value="NZ_BRLB01000027.1"/>
</dbReference>
<reference evidence="5" key="1">
    <citation type="submission" date="2022-06" db="EMBL/GenBank/DDBJ databases">
        <title>Vallitalea longa sp. nov., an anaerobic bacterium isolated from marine sediment.</title>
        <authorList>
            <person name="Hirano S."/>
            <person name="Terahara T."/>
            <person name="Mori K."/>
            <person name="Hamada M."/>
            <person name="Matsumoto R."/>
            <person name="Kobayashi T."/>
        </authorList>
    </citation>
    <scope>NUCLEOTIDE SEQUENCE</scope>
    <source>
        <strain evidence="5">SH18-1</strain>
    </source>
</reference>
<dbReference type="InterPro" id="IPR013123">
    <property type="entry name" value="SpoU_subst-bd"/>
</dbReference>
<dbReference type="Pfam" id="PF00588">
    <property type="entry name" value="SpoU_methylase"/>
    <property type="match status" value="1"/>
</dbReference>
<dbReference type="PANTHER" id="PTHR46429">
    <property type="entry name" value="23S RRNA (GUANOSINE-2'-O-)-METHYLTRANSFERASE RLMB"/>
    <property type="match status" value="1"/>
</dbReference>
<proteinExistence type="inferred from homology"/>
<dbReference type="GO" id="GO:0032259">
    <property type="term" value="P:methylation"/>
    <property type="evidence" value="ECO:0007669"/>
    <property type="project" value="UniProtKB-KW"/>
</dbReference>
<dbReference type="SMART" id="SM00967">
    <property type="entry name" value="SpoU_sub_bind"/>
    <property type="match status" value="1"/>
</dbReference>
<dbReference type="CDD" id="cd18103">
    <property type="entry name" value="SpoU-like_RlmB"/>
    <property type="match status" value="1"/>
</dbReference>
<dbReference type="AlphaFoldDB" id="A0A9W5YEQ0"/>
<comment type="caution">
    <text evidence="5">The sequence shown here is derived from an EMBL/GenBank/DDBJ whole genome shotgun (WGS) entry which is preliminary data.</text>
</comment>
<dbReference type="InterPro" id="IPR004441">
    <property type="entry name" value="rRNA_MeTrfase_TrmH"/>
</dbReference>
<comment type="similarity">
    <text evidence="1">Belongs to the class IV-like SAM-binding methyltransferase superfamily. RNA methyltransferase TrmH family.</text>
</comment>
<dbReference type="GO" id="GO:0003723">
    <property type="term" value="F:RNA binding"/>
    <property type="evidence" value="ECO:0007669"/>
    <property type="project" value="InterPro"/>
</dbReference>
<dbReference type="NCBIfam" id="TIGR00186">
    <property type="entry name" value="rRNA_methyl_3"/>
    <property type="match status" value="1"/>
</dbReference>
<evidence type="ECO:0000313" key="5">
    <source>
        <dbReference type="EMBL" id="GKX32142.1"/>
    </source>
</evidence>
<feature type="domain" description="RNA 2-O ribose methyltransferase substrate binding" evidence="4">
    <location>
        <begin position="7"/>
        <end position="82"/>
    </location>
</feature>
<dbReference type="PANTHER" id="PTHR46429:SF1">
    <property type="entry name" value="23S RRNA (GUANOSINE-2'-O-)-METHYLTRANSFERASE RLMB"/>
    <property type="match status" value="1"/>
</dbReference>
<dbReference type="InterPro" id="IPR029064">
    <property type="entry name" value="Ribosomal_eL30-like_sf"/>
</dbReference>
<dbReference type="Proteomes" id="UP001144256">
    <property type="component" value="Unassembled WGS sequence"/>
</dbReference>
<keyword evidence="6" id="KW-1185">Reference proteome</keyword>
<organism evidence="5 6">
    <name type="scientific">Vallitalea longa</name>
    <dbReference type="NCBI Taxonomy" id="2936439"/>
    <lineage>
        <taxon>Bacteria</taxon>
        <taxon>Bacillati</taxon>
        <taxon>Bacillota</taxon>
        <taxon>Clostridia</taxon>
        <taxon>Lachnospirales</taxon>
        <taxon>Vallitaleaceae</taxon>
        <taxon>Vallitalea</taxon>
    </lineage>
</organism>
<keyword evidence="3" id="KW-0808">Transferase</keyword>
<dbReference type="GO" id="GO:0008173">
    <property type="term" value="F:RNA methyltransferase activity"/>
    <property type="evidence" value="ECO:0007669"/>
    <property type="project" value="InterPro"/>
</dbReference>
<dbReference type="Gene3D" id="3.40.1280.10">
    <property type="match status" value="1"/>
</dbReference>
<dbReference type="SUPFAM" id="SSF75217">
    <property type="entry name" value="alpha/beta knot"/>
    <property type="match status" value="1"/>
</dbReference>
<evidence type="ECO:0000313" key="6">
    <source>
        <dbReference type="Proteomes" id="UP001144256"/>
    </source>
</evidence>
<dbReference type="InterPro" id="IPR029026">
    <property type="entry name" value="tRNA_m1G_MTases_N"/>
</dbReference>
<dbReference type="InterPro" id="IPR001537">
    <property type="entry name" value="SpoU_MeTrfase"/>
</dbReference>
<dbReference type="FunFam" id="3.40.1280.10:FF:000008">
    <property type="entry name" value="Group 3 RNA methyltransferase TrmH"/>
    <property type="match status" value="1"/>
</dbReference>
<keyword evidence="2" id="KW-0489">Methyltransferase</keyword>
<sequence length="247" mass="26875">MDNNDLILEGRNAVAEALKADRSIDKVFIIDGKHDGPLKKIVAEARKRNIIVNFVNKDKLNDISITKKHQGVIAYAAAYNYVDVKDIVQIAADKGEAPFIIILDSIEDPHNLGAILRTANIVGVHGIIIPKRRAVGLTSTVAKTSAGAIEYTKVARVTNVARTIDELKKEGFWIACADMEGDLMYDVDLKGSLAIVIGNEGEGVSKNVKDKCDFIVKVPMKGDITSLNASVAAGVLTYEALRQREYN</sequence>
<dbReference type="Gene3D" id="3.30.1330.30">
    <property type="match status" value="1"/>
</dbReference>
<dbReference type="EMBL" id="BRLB01000027">
    <property type="protein sequence ID" value="GKX32142.1"/>
    <property type="molecule type" value="Genomic_DNA"/>
</dbReference>